<reference evidence="8 10" key="1">
    <citation type="submission" date="2014-08" db="EMBL/GenBank/DDBJ databases">
        <title>Porphyromonas gulae strain:COT-052_OH1451 Genome sequencing.</title>
        <authorList>
            <person name="Wallis C."/>
            <person name="Deusch O."/>
            <person name="O'Flynn C."/>
            <person name="Davis I."/>
            <person name="Jospin G."/>
            <person name="Darling A.E."/>
            <person name="Coil D.A."/>
            <person name="Alexiev A."/>
            <person name="Horsfall A."/>
            <person name="Kirkwood N."/>
            <person name="Harris S."/>
            <person name="Eisen J.A."/>
        </authorList>
    </citation>
    <scope>NUCLEOTIDE SEQUENCE [LARGE SCALE GENOMIC DNA]</scope>
    <source>
        <strain evidence="10">COT-052 OH1451</strain>
        <strain evidence="8">COT-052_OH1451</strain>
    </source>
</reference>
<dbReference type="PANTHER" id="PTHR21198">
    <property type="entry name" value="GLUTAMATE RACEMASE"/>
    <property type="match status" value="1"/>
</dbReference>
<dbReference type="InterPro" id="IPR033134">
    <property type="entry name" value="Asp/Glu_racemase_AS_2"/>
</dbReference>
<dbReference type="NCBIfam" id="TIGR00067">
    <property type="entry name" value="glut_race"/>
    <property type="match status" value="1"/>
</dbReference>
<evidence type="ECO:0000256" key="7">
    <source>
        <dbReference type="HAMAP-Rule" id="MF_00258"/>
    </source>
</evidence>
<feature type="binding site" evidence="7">
    <location>
        <begin position="193"/>
        <end position="194"/>
    </location>
    <ligand>
        <name>substrate</name>
    </ligand>
</feature>
<organism evidence="9 11">
    <name type="scientific">Porphyromonas gulae</name>
    <dbReference type="NCBI Taxonomy" id="111105"/>
    <lineage>
        <taxon>Bacteria</taxon>
        <taxon>Pseudomonadati</taxon>
        <taxon>Bacteroidota</taxon>
        <taxon>Bacteroidia</taxon>
        <taxon>Bacteroidales</taxon>
        <taxon>Porphyromonadaceae</taxon>
        <taxon>Porphyromonas</taxon>
    </lineage>
</organism>
<dbReference type="SUPFAM" id="SSF53681">
    <property type="entry name" value="Aspartate/glutamate racemase"/>
    <property type="match status" value="2"/>
</dbReference>
<comment type="caution">
    <text evidence="9">The sequence shown here is derived from an EMBL/GenBank/DDBJ whole genome shotgun (WGS) entry which is preliminary data.</text>
</comment>
<dbReference type="GO" id="GO:0071555">
    <property type="term" value="P:cell wall organization"/>
    <property type="evidence" value="ECO:0007669"/>
    <property type="project" value="UniProtKB-KW"/>
</dbReference>
<proteinExistence type="inferred from homology"/>
<dbReference type="STRING" id="111105.HR09_08315"/>
<evidence type="ECO:0000313" key="8">
    <source>
        <dbReference type="EMBL" id="KGN83457.1"/>
    </source>
</evidence>
<dbReference type="RefSeq" id="WP_018965580.1">
    <property type="nucleotide sequence ID" value="NZ_JQJE01000024.1"/>
</dbReference>
<comment type="function">
    <text evidence="7">Provides the (R)-glutamate required for cell wall biosynthesis.</text>
</comment>
<evidence type="ECO:0000313" key="11">
    <source>
        <dbReference type="Proteomes" id="UP000030146"/>
    </source>
</evidence>
<dbReference type="PANTHER" id="PTHR21198:SF2">
    <property type="entry name" value="GLUTAMATE RACEMASE"/>
    <property type="match status" value="1"/>
</dbReference>
<evidence type="ECO:0000256" key="6">
    <source>
        <dbReference type="ARBA" id="ARBA00023316"/>
    </source>
</evidence>
<dbReference type="PROSITE" id="PS00924">
    <property type="entry name" value="ASP_GLU_RACEMASE_2"/>
    <property type="match status" value="1"/>
</dbReference>
<comment type="similarity">
    <text evidence="7">Belongs to the aspartate/glutamate racemases family.</text>
</comment>
<evidence type="ECO:0000313" key="10">
    <source>
        <dbReference type="Proteomes" id="UP000030130"/>
    </source>
</evidence>
<dbReference type="AlphaFoldDB" id="A0A099WQA2"/>
<evidence type="ECO:0000256" key="3">
    <source>
        <dbReference type="ARBA" id="ARBA00022960"/>
    </source>
</evidence>
<dbReference type="GO" id="GO:0009252">
    <property type="term" value="P:peptidoglycan biosynthetic process"/>
    <property type="evidence" value="ECO:0007669"/>
    <property type="project" value="UniProtKB-UniRule"/>
</dbReference>
<dbReference type="GO" id="GO:0008360">
    <property type="term" value="P:regulation of cell shape"/>
    <property type="evidence" value="ECO:0007669"/>
    <property type="project" value="UniProtKB-KW"/>
</dbReference>
<dbReference type="OrthoDB" id="9801055at2"/>
<accession>A0A099WQA2</accession>
<name>A0A099WQA2_9PORP</name>
<evidence type="ECO:0000256" key="5">
    <source>
        <dbReference type="ARBA" id="ARBA00023235"/>
    </source>
</evidence>
<feature type="active site" description="Proton donor/acceptor" evidence="7">
    <location>
        <position position="72"/>
    </location>
</feature>
<dbReference type="GO" id="GO:0008881">
    <property type="term" value="F:glutamate racemase activity"/>
    <property type="evidence" value="ECO:0007669"/>
    <property type="project" value="UniProtKB-UniRule"/>
</dbReference>
<dbReference type="FunFam" id="3.40.50.1860:FF:000001">
    <property type="entry name" value="Glutamate racemase"/>
    <property type="match status" value="1"/>
</dbReference>
<feature type="active site" description="Proton donor/acceptor" evidence="7">
    <location>
        <position position="192"/>
    </location>
</feature>
<dbReference type="GeneID" id="57239949"/>
<dbReference type="EMBL" id="JRAK01000066">
    <property type="protein sequence ID" value="KGN89105.1"/>
    <property type="molecule type" value="Genomic_DNA"/>
</dbReference>
<gene>
    <name evidence="7" type="primary">murI</name>
    <name evidence="8" type="ORF">HR08_10835</name>
    <name evidence="9" type="ORF">HR15_04440</name>
</gene>
<comment type="pathway">
    <text evidence="7">Cell wall biogenesis; peptidoglycan biosynthesis.</text>
</comment>
<evidence type="ECO:0000256" key="4">
    <source>
        <dbReference type="ARBA" id="ARBA00022984"/>
    </source>
</evidence>
<comment type="catalytic activity">
    <reaction evidence="1 7">
        <text>L-glutamate = D-glutamate</text>
        <dbReference type="Rhea" id="RHEA:12813"/>
        <dbReference type="ChEBI" id="CHEBI:29985"/>
        <dbReference type="ChEBI" id="CHEBI:29986"/>
        <dbReference type="EC" id="5.1.1.3"/>
    </reaction>
</comment>
<dbReference type="Gene3D" id="3.40.50.1860">
    <property type="match status" value="2"/>
</dbReference>
<dbReference type="Proteomes" id="UP000030130">
    <property type="component" value="Unassembled WGS sequence"/>
</dbReference>
<dbReference type="HAMAP" id="MF_00258">
    <property type="entry name" value="Glu_racemase"/>
    <property type="match status" value="1"/>
</dbReference>
<dbReference type="PROSITE" id="PS00923">
    <property type="entry name" value="ASP_GLU_RACEMASE_1"/>
    <property type="match status" value="1"/>
</dbReference>
<dbReference type="UniPathway" id="UPA00219"/>
<keyword evidence="5 7" id="KW-0413">Isomerase</keyword>
<dbReference type="EC" id="5.1.1.3" evidence="2 7"/>
<dbReference type="InterPro" id="IPR001920">
    <property type="entry name" value="Asp/Glu_race"/>
</dbReference>
<dbReference type="EMBL" id="JRAI01000087">
    <property type="protein sequence ID" value="KGN83457.1"/>
    <property type="molecule type" value="Genomic_DNA"/>
</dbReference>
<dbReference type="eggNOG" id="COG0796">
    <property type="taxonomic scope" value="Bacteria"/>
</dbReference>
<feature type="binding site" evidence="7">
    <location>
        <begin position="41"/>
        <end position="42"/>
    </location>
    <ligand>
        <name>substrate</name>
    </ligand>
</feature>
<evidence type="ECO:0000256" key="2">
    <source>
        <dbReference type="ARBA" id="ARBA00013090"/>
    </source>
</evidence>
<feature type="binding site" evidence="7">
    <location>
        <begin position="73"/>
        <end position="74"/>
    </location>
    <ligand>
        <name>substrate</name>
    </ligand>
</feature>
<protein>
    <recommendedName>
        <fullName evidence="2 7">Glutamate racemase</fullName>
        <ecNumber evidence="2 7">5.1.1.3</ecNumber>
    </recommendedName>
</protein>
<dbReference type="InterPro" id="IPR015942">
    <property type="entry name" value="Asp/Glu/hydantoin_racemase"/>
</dbReference>
<evidence type="ECO:0000256" key="1">
    <source>
        <dbReference type="ARBA" id="ARBA00001602"/>
    </source>
</evidence>
<dbReference type="InterPro" id="IPR018187">
    <property type="entry name" value="Asp/Glu_racemase_AS_1"/>
</dbReference>
<dbReference type="Proteomes" id="UP000030146">
    <property type="component" value="Unassembled WGS sequence"/>
</dbReference>
<keyword evidence="4 7" id="KW-0573">Peptidoglycan synthesis</keyword>
<evidence type="ECO:0000313" key="9">
    <source>
        <dbReference type="EMBL" id="KGN89105.1"/>
    </source>
</evidence>
<sequence>MNTSIGIFDSGYGGLTILSEIRKLMPEYNFVYLGDNARSPYGNRSYEVVYKFTLQAVRKLFELGCPLVILACNTASAKALRTIQQRDLPNMEDPTRRVLGIIRPTVEAVDEITRTKHVGVLATQGTVSSHSYQLEIAKLFPEISVTEEACPMWVPLVETGESDSPGADYFIRKHLDSIIAKDDTIDTIILACTHYPLLRPKMKRLLTPTIKLIAQGELVAHSLKDYLRRHPEMDRRIDKDGKMSYYTTESPDKFGELASLFLREEVEAEHVTID</sequence>
<reference evidence="9 11" key="2">
    <citation type="submission" date="2014-08" db="EMBL/GenBank/DDBJ databases">
        <title>Porphyromonas gulae strain:COT-052_OH3439 Genome sequencing.</title>
        <authorList>
            <person name="Wallis C."/>
            <person name="Deusch O."/>
            <person name="O'Flynn C."/>
            <person name="Davis I."/>
            <person name="Jospin G."/>
            <person name="Darling A.E."/>
            <person name="Coil D.A."/>
            <person name="Alexiev A."/>
            <person name="Horsfall A."/>
            <person name="Kirkwood N."/>
            <person name="Harris S."/>
            <person name="Eisen J.A."/>
        </authorList>
    </citation>
    <scope>NUCLEOTIDE SEQUENCE [LARGE SCALE GENOMIC DNA]</scope>
    <source>
        <strain evidence="11">COT-052 OH3439</strain>
        <strain evidence="9">COT-052_OH3439</strain>
    </source>
</reference>
<keyword evidence="6 7" id="KW-0961">Cell wall biogenesis/degradation</keyword>
<dbReference type="InterPro" id="IPR004391">
    <property type="entry name" value="Glu_race"/>
</dbReference>
<keyword evidence="3 7" id="KW-0133">Cell shape</keyword>
<feature type="binding site" evidence="7">
    <location>
        <begin position="9"/>
        <end position="10"/>
    </location>
    <ligand>
        <name>substrate</name>
    </ligand>
</feature>
<keyword evidence="11" id="KW-1185">Reference proteome</keyword>
<dbReference type="Pfam" id="PF01177">
    <property type="entry name" value="Asp_Glu_race"/>
    <property type="match status" value="1"/>
</dbReference>